<sequence>MRPVSFLVLQQLFALLTRRVVVTDVSQTLPVRLVVHSGVVSPEKRQNALVTPAFAVASEDRFPFQLAVHALLYGRDIQCQLELDIRKLAR</sequence>
<dbReference type="EMBL" id="PYVG01000030">
    <property type="protein sequence ID" value="PTB88860.1"/>
    <property type="molecule type" value="Genomic_DNA"/>
</dbReference>
<dbReference type="Proteomes" id="UP000241514">
    <property type="component" value="Unassembled WGS sequence"/>
</dbReference>
<dbReference type="AlphaFoldDB" id="A0A2T4D4U9"/>
<dbReference type="EMBL" id="PYVN01000029">
    <property type="protein sequence ID" value="PTB86226.1"/>
    <property type="molecule type" value="Genomic_DNA"/>
</dbReference>
<protein>
    <submittedName>
        <fullName evidence="1">Uncharacterized protein</fullName>
    </submittedName>
</protein>
<proteinExistence type="predicted"/>
<gene>
    <name evidence="2" type="ORF">C9928_05355</name>
    <name evidence="1" type="ORF">C9940_03300</name>
</gene>
<accession>A0A2T4D4U9</accession>
<reference evidence="1 3" key="1">
    <citation type="submission" date="2018-03" db="EMBL/GenBank/DDBJ databases">
        <title>Cross-interface Injection: A General Nanoliter Liquid Handling Method Applied to Single Cells Genome Amplification Automated Nanoliter Liquid Handling Applied to Single Cell Multiple Displacement Amplification.</title>
        <authorList>
            <person name="Yun J."/>
            <person name="Xu P."/>
            <person name="Xu J."/>
            <person name="Dai X."/>
            <person name="Wang Y."/>
            <person name="Zheng X."/>
            <person name="Cao C."/>
            <person name="Yi Q."/>
            <person name="Zhu Y."/>
            <person name="Wang L."/>
            <person name="Dong Z."/>
            <person name="Huang Y."/>
            <person name="Huang L."/>
            <person name="Du W."/>
        </authorList>
    </citation>
    <scope>NUCLEOTIDE SEQUENCE [LARGE SCALE GENOMIC DNA]</scope>
    <source>
        <strain evidence="2 3">A9-4</strain>
        <strain evidence="1">Z-D3-2</strain>
    </source>
</reference>
<name>A0A2T4D4U9_9GAMM</name>
<comment type="caution">
    <text evidence="1">The sequence shown here is derived from an EMBL/GenBank/DDBJ whole genome shotgun (WGS) entry which is preliminary data.</text>
</comment>
<evidence type="ECO:0000313" key="1">
    <source>
        <dbReference type="EMBL" id="PTB86226.1"/>
    </source>
</evidence>
<evidence type="ECO:0000313" key="3">
    <source>
        <dbReference type="Proteomes" id="UP000241514"/>
    </source>
</evidence>
<organism evidence="1">
    <name type="scientific">Pseudidiomarina aestuarii</name>
    <dbReference type="NCBI Taxonomy" id="624146"/>
    <lineage>
        <taxon>Bacteria</taxon>
        <taxon>Pseudomonadati</taxon>
        <taxon>Pseudomonadota</taxon>
        <taxon>Gammaproteobacteria</taxon>
        <taxon>Alteromonadales</taxon>
        <taxon>Idiomarinaceae</taxon>
        <taxon>Pseudidiomarina</taxon>
    </lineage>
</organism>
<evidence type="ECO:0000313" key="2">
    <source>
        <dbReference type="EMBL" id="PTB88860.1"/>
    </source>
</evidence>